<evidence type="ECO:0000313" key="1">
    <source>
        <dbReference type="EMBL" id="KAH9317610.1"/>
    </source>
</evidence>
<accession>A0AA38G959</accession>
<proteinExistence type="predicted"/>
<protein>
    <submittedName>
        <fullName evidence="1">Uncharacterized protein</fullName>
    </submittedName>
</protein>
<dbReference type="AlphaFoldDB" id="A0AA38G959"/>
<feature type="non-terminal residue" evidence="1">
    <location>
        <position position="1"/>
    </location>
</feature>
<sequence>LKENILNGKEDANEEEVIASSKAANVHVFISNSPAGCTFLCSMRLVWFLVSRGTEKGGKEVVLVFVAAGRDKEVFHTLKRCGQENQIEGRCDMECFEIMLKILPTAGLQFHSSLLRL</sequence>
<organism evidence="1 2">
    <name type="scientific">Taxus chinensis</name>
    <name type="common">Chinese yew</name>
    <name type="synonym">Taxus wallichiana var. chinensis</name>
    <dbReference type="NCBI Taxonomy" id="29808"/>
    <lineage>
        <taxon>Eukaryota</taxon>
        <taxon>Viridiplantae</taxon>
        <taxon>Streptophyta</taxon>
        <taxon>Embryophyta</taxon>
        <taxon>Tracheophyta</taxon>
        <taxon>Spermatophyta</taxon>
        <taxon>Pinopsida</taxon>
        <taxon>Pinidae</taxon>
        <taxon>Conifers II</taxon>
        <taxon>Cupressales</taxon>
        <taxon>Taxaceae</taxon>
        <taxon>Taxus</taxon>
    </lineage>
</organism>
<evidence type="ECO:0000313" key="2">
    <source>
        <dbReference type="Proteomes" id="UP000824469"/>
    </source>
</evidence>
<gene>
    <name evidence="1" type="ORF">KI387_019379</name>
</gene>
<dbReference type="Proteomes" id="UP000824469">
    <property type="component" value="Unassembled WGS sequence"/>
</dbReference>
<dbReference type="EMBL" id="JAHRHJ020000004">
    <property type="protein sequence ID" value="KAH9317610.1"/>
    <property type="molecule type" value="Genomic_DNA"/>
</dbReference>
<reference evidence="1 2" key="1">
    <citation type="journal article" date="2021" name="Nat. Plants">
        <title>The Taxus genome provides insights into paclitaxel biosynthesis.</title>
        <authorList>
            <person name="Xiong X."/>
            <person name="Gou J."/>
            <person name="Liao Q."/>
            <person name="Li Y."/>
            <person name="Zhou Q."/>
            <person name="Bi G."/>
            <person name="Li C."/>
            <person name="Du R."/>
            <person name="Wang X."/>
            <person name="Sun T."/>
            <person name="Guo L."/>
            <person name="Liang H."/>
            <person name="Lu P."/>
            <person name="Wu Y."/>
            <person name="Zhang Z."/>
            <person name="Ro D.K."/>
            <person name="Shang Y."/>
            <person name="Huang S."/>
            <person name="Yan J."/>
        </authorList>
    </citation>
    <scope>NUCLEOTIDE SEQUENCE [LARGE SCALE GENOMIC DNA]</scope>
    <source>
        <strain evidence="1">Ta-2019</strain>
    </source>
</reference>
<keyword evidence="2" id="KW-1185">Reference proteome</keyword>
<comment type="caution">
    <text evidence="1">The sequence shown here is derived from an EMBL/GenBank/DDBJ whole genome shotgun (WGS) entry which is preliminary data.</text>
</comment>
<name>A0AA38G959_TAXCH</name>